<gene>
    <name evidence="2" type="ORF">LMG18096_00912</name>
</gene>
<feature type="region of interest" description="Disordered" evidence="1">
    <location>
        <begin position="1"/>
        <end position="49"/>
    </location>
</feature>
<evidence type="ECO:0000256" key="1">
    <source>
        <dbReference type="SAM" id="MobiDB-lite"/>
    </source>
</evidence>
<dbReference type="AlphaFoldDB" id="A0ABC8QEI5"/>
<evidence type="ECO:0000313" key="2">
    <source>
        <dbReference type="EMBL" id="CAJ0779395.1"/>
    </source>
</evidence>
<dbReference type="Proteomes" id="UP001189663">
    <property type="component" value="Unassembled WGS sequence"/>
</dbReference>
<comment type="caution">
    <text evidence="2">The sequence shown here is derived from an EMBL/GenBank/DDBJ whole genome shotgun (WGS) entry which is preliminary data.</text>
</comment>
<keyword evidence="3" id="KW-1185">Reference proteome</keyword>
<protein>
    <submittedName>
        <fullName evidence="2">Uncharacterized protein</fullName>
    </submittedName>
</protein>
<evidence type="ECO:0000313" key="3">
    <source>
        <dbReference type="Proteomes" id="UP001189663"/>
    </source>
</evidence>
<dbReference type="EMBL" id="CATZAT010000001">
    <property type="protein sequence ID" value="CAJ0779395.1"/>
    <property type="molecule type" value="Genomic_DNA"/>
</dbReference>
<sequence>MENAPAKCQAGARDAHDARNAGRAHSPGKRHPFGNKGRDSTDKPYPFLRTPDAARHAQRLAYPFLRLSPQKRVRTSANVRARDEKRWRTRFCAPLKSTPYPFLRVMAPRLGSKRTRFCESGIRLAVPVSAQCPAETGTLYLQAAAPSPWPIRLFTRRNRYGGQNAASRDLRKPHPLVQVSAMKVQNSPIQATGSVRCCHMQLAGRHAETGTRGAWAGRTKRVLAFAVMA</sequence>
<name>A0ABC8QEI5_9RALS</name>
<accession>A0ABC8QEI5</accession>
<proteinExistence type="predicted"/>
<reference evidence="2 3" key="1">
    <citation type="submission" date="2023-07" db="EMBL/GenBank/DDBJ databases">
        <authorList>
            <person name="Peeters C."/>
        </authorList>
    </citation>
    <scope>NUCLEOTIDE SEQUENCE [LARGE SCALE GENOMIC DNA]</scope>
    <source>
        <strain evidence="2 3">LMG 18096</strain>
    </source>
</reference>
<organism evidence="2 3">
    <name type="scientific">Ralstonia holmesii</name>
    <dbReference type="NCBI Taxonomy" id="3058602"/>
    <lineage>
        <taxon>Bacteria</taxon>
        <taxon>Pseudomonadati</taxon>
        <taxon>Pseudomonadota</taxon>
        <taxon>Betaproteobacteria</taxon>
        <taxon>Burkholderiales</taxon>
        <taxon>Burkholderiaceae</taxon>
        <taxon>Ralstonia</taxon>
    </lineage>
</organism>